<feature type="region of interest" description="Disordered" evidence="2">
    <location>
        <begin position="1"/>
        <end position="33"/>
    </location>
</feature>
<feature type="compositionally biased region" description="Basic residues" evidence="2">
    <location>
        <begin position="83"/>
        <end position="97"/>
    </location>
</feature>
<feature type="coiled-coil region" evidence="1">
    <location>
        <begin position="194"/>
        <end position="235"/>
    </location>
</feature>
<gene>
    <name evidence="3" type="ORF">BGT96224_A21095</name>
    <name evidence="4" type="ORF">BGT96224V2_LOCUS785</name>
</gene>
<dbReference type="Proteomes" id="UP000053110">
    <property type="component" value="Unassembled WGS sequence"/>
</dbReference>
<dbReference type="HOGENOM" id="CLU_563814_0_0_1"/>
<dbReference type="EMBL" id="UIGY01000001">
    <property type="protein sequence ID" value="SUZ07084.1"/>
    <property type="molecule type" value="Genomic_DNA"/>
</dbReference>
<dbReference type="OrthoDB" id="5404651at2759"/>
<evidence type="ECO:0000256" key="2">
    <source>
        <dbReference type="SAM" id="MobiDB-lite"/>
    </source>
</evidence>
<evidence type="ECO:0000313" key="5">
    <source>
        <dbReference type="Proteomes" id="UP000053110"/>
    </source>
</evidence>
<evidence type="ECO:0000256" key="1">
    <source>
        <dbReference type="SAM" id="Coils"/>
    </source>
</evidence>
<feature type="compositionally biased region" description="Polar residues" evidence="2">
    <location>
        <begin position="1"/>
        <end position="25"/>
    </location>
</feature>
<evidence type="ECO:0000313" key="3">
    <source>
        <dbReference type="EMBL" id="EPQ67678.1"/>
    </source>
</evidence>
<keyword evidence="1" id="KW-0175">Coiled coil</keyword>
<feature type="non-terminal residue" evidence="4">
    <location>
        <position position="484"/>
    </location>
</feature>
<feature type="region of interest" description="Disordered" evidence="2">
    <location>
        <begin position="75"/>
        <end position="97"/>
    </location>
</feature>
<accession>A0A061HN07</accession>
<protein>
    <submittedName>
        <fullName evidence="4">BgtA-21095</fullName>
    </submittedName>
</protein>
<proteinExistence type="predicted"/>
<reference evidence="5" key="1">
    <citation type="journal article" date="2013" name="Nat. Genet.">
        <title>The wheat powdery mildew genome shows the unique evolution of an obligate biotroph.</title>
        <authorList>
            <person name="Wicker T."/>
            <person name="Oberhaensli S."/>
            <person name="Parlange F."/>
            <person name="Buchmann J.P."/>
            <person name="Shatalina M."/>
            <person name="Roffler S."/>
            <person name="Ben-David R."/>
            <person name="Dolezel J."/>
            <person name="Simkova H."/>
            <person name="Schulze-Lefert P."/>
            <person name="Spanu P.D."/>
            <person name="Bruggmann R."/>
            <person name="Amselem J."/>
            <person name="Quesneville H."/>
            <person name="Ver Loren van Themaat E."/>
            <person name="Paape T."/>
            <person name="Shimizu K.K."/>
            <person name="Keller B."/>
        </authorList>
    </citation>
    <scope>NUCLEOTIDE SEQUENCE [LARGE SCALE GENOMIC DNA]</scope>
    <source>
        <strain evidence="5">96224</strain>
    </source>
</reference>
<sequence>MALQCSKLSSFTESPTTPQTLQSKFQAPIDQRNAESRARLARGNRSLSVPISSITPPPSSHEDLVQSITLESPVLSSSSSNSLKRKRSLLKSRPMRKSRQSTTVEELWDTLDRVFYENQKLEIIAKESRMSAAHHKLQTHFLQIESREVFNRLEAENFMFQREVEFIRHNPQNTAQIDYNHRLRGQCDSLLAEKTVIQRELQKAKRIIRIQERKLTNARQEIALLQDRIRQNRRHINEMRRSGGPLHQFTTPKNFVSAPRNLKTNRNHLSPHQFQNHYIHSSHVNQENFNALLLAGSILNKENESNGSTFSYACRSTSSSPISCSLVRPILSSFSTCSSVYPEPPLALLSPVQFTPENETCNDLRSKSFHEITDGYHHNSRDSTISASDAEELVRSCLTGHDANVLVNQAFTTPMNINHCRQSDRDNDIVNEESVPFHRHHDMRGERGIVQPQTHSTMLRRKQDEGQFKLEKKEKSKIVREKRS</sequence>
<name>A0A061HN07_BLUGR</name>
<dbReference type="AlphaFoldDB" id="A0A061HN07"/>
<dbReference type="EMBL" id="KE373414">
    <property type="protein sequence ID" value="EPQ67678.1"/>
    <property type="molecule type" value="Genomic_DNA"/>
</dbReference>
<organism evidence="4">
    <name type="scientific">Blumeria graminis f. sp. tritici 96224</name>
    <dbReference type="NCBI Taxonomy" id="1268274"/>
    <lineage>
        <taxon>Eukaryota</taxon>
        <taxon>Fungi</taxon>
        <taxon>Dikarya</taxon>
        <taxon>Ascomycota</taxon>
        <taxon>Pezizomycotina</taxon>
        <taxon>Leotiomycetes</taxon>
        <taxon>Erysiphales</taxon>
        <taxon>Erysiphaceae</taxon>
        <taxon>Blumeria</taxon>
    </lineage>
</organism>
<feature type="compositionally biased region" description="Basic and acidic residues" evidence="2">
    <location>
        <begin position="461"/>
        <end position="484"/>
    </location>
</feature>
<reference evidence="4" key="3">
    <citation type="submission" date="2018-07" db="EMBL/GenBank/DDBJ databases">
        <authorList>
            <person name="Quirk P.G."/>
            <person name="Krulwich T.A."/>
        </authorList>
    </citation>
    <scope>NUCLEOTIDE SEQUENCE</scope>
    <source>
        <strain evidence="4">96224</strain>
    </source>
</reference>
<reference evidence="3" key="2">
    <citation type="submission" date="2013-01" db="EMBL/GenBank/DDBJ databases">
        <title>The wheat powdery mildew genome reveals unique evolution of an obligate biotroph.</title>
        <authorList>
            <person name="Oberhaensli S."/>
            <person name="Wicker T."/>
            <person name="Keller B."/>
        </authorList>
    </citation>
    <scope>NUCLEOTIDE SEQUENCE</scope>
    <source>
        <strain evidence="3">96224</strain>
    </source>
</reference>
<feature type="region of interest" description="Disordered" evidence="2">
    <location>
        <begin position="450"/>
        <end position="484"/>
    </location>
</feature>
<evidence type="ECO:0000313" key="4">
    <source>
        <dbReference type="EMBL" id="SUZ07084.1"/>
    </source>
</evidence>